<evidence type="ECO:0000256" key="3">
    <source>
        <dbReference type="ARBA" id="ARBA00022741"/>
    </source>
</evidence>
<sequence>MVTPDHGDENAPTQRIDPTATTARTGTGEGAGRAGVTRRVTRVFRPGSDDRDGGPAPTRVTPPPPPDRTGVLPGGNGGGPTASPTAPAGPGARQPARTIPGDGRDDGRTPWWRTLFGPLLDWMARLVSRVVVGPAGDLDYAVPAELRRRYQVLDHVGAGGEAVVYLARPTDSPERRLALKVYRPGHDINRELLDRLRARGTASPHTPAIHGYGTAASSWGEDLAWEAQEYFSLGTLRAVIDQAPLDDDRARAVLSAVAECLHHWQDELQHNHTDVKPENLLVRSLDPPVVALTDFGGAVRATMSRVYGGLAITEDYAAPEVVEGRREAAASWWSLGVMVHELVTGRRPERGGNWLTARNTEVDISAITDERWRLLVRGLLAPAPSARWGHDEVTQWLAGERPQIRTARRLRPVNFAGASHEDPPSLAFDLLDRSDTGAMWLRSHWSELRTWLDREVNDYTFDRAYLTGLDAHPELAHVAISALAARYVPGMPPRFRGHEISADGLLALATGDASRHSVVREAVESGAVGLGSQHWCPHPACRSGGSGRCALLERVQHEVPLLMRRVSENVDRLVGSGPDAPRRPDTHETDTAWARAVELVLVPDTASRHRSRLRRQSWHPGQRSDAPHAPWWVEQRRQALRDGTGGDAVATRGALLTAVLLLPEAVRVGGIVSARERADGRARRQDRWASLAGSAQERWTRARERVSTARQRRAEATAPTRPDNPAAPNPYDPAGAREPARNSREQERATRRVERTMSQIQRAMSAGRCRRFAYPAALLGLVDGLGRVMRPENGFYPESEFVTGAYTGLLDAGSGGFLGWLAEVTGSVTDLLPGGVGSAWWFPVLLAVVLVALGRSAASKKANARARRRLAAFRLAVAGSLLMLVVLLSTGLIALGSGVLIPLDSLLG</sequence>
<keyword evidence="2" id="KW-0808">Transferase</keyword>
<reference evidence="9 10" key="1">
    <citation type="submission" date="2023-08" db="EMBL/GenBank/DDBJ databases">
        <authorList>
            <person name="Girao M."/>
            <person name="Carvalho M.F."/>
        </authorList>
    </citation>
    <scope>NUCLEOTIDE SEQUENCE [LARGE SCALE GENOMIC DNA]</scope>
    <source>
        <strain evidence="9 10">CT-R113</strain>
    </source>
</reference>
<evidence type="ECO:0000256" key="5">
    <source>
        <dbReference type="ARBA" id="ARBA00022840"/>
    </source>
</evidence>
<keyword evidence="7" id="KW-0812">Transmembrane</keyword>
<keyword evidence="3" id="KW-0547">Nucleotide-binding</keyword>
<feature type="transmembrane region" description="Helical" evidence="7">
    <location>
        <begin position="875"/>
        <end position="901"/>
    </location>
</feature>
<keyword evidence="5" id="KW-0067">ATP-binding</keyword>
<dbReference type="Gene3D" id="1.10.510.10">
    <property type="entry name" value="Transferase(Phosphotransferase) domain 1"/>
    <property type="match status" value="1"/>
</dbReference>
<evidence type="ECO:0000256" key="2">
    <source>
        <dbReference type="ARBA" id="ARBA00022679"/>
    </source>
</evidence>
<name>A0ABU7KAI6_9ACTN</name>
<dbReference type="GO" id="GO:0016301">
    <property type="term" value="F:kinase activity"/>
    <property type="evidence" value="ECO:0007669"/>
    <property type="project" value="UniProtKB-KW"/>
</dbReference>
<organism evidence="9 10">
    <name type="scientific">Nocardiopsis codii</name>
    <dbReference type="NCBI Taxonomy" id="3065942"/>
    <lineage>
        <taxon>Bacteria</taxon>
        <taxon>Bacillati</taxon>
        <taxon>Actinomycetota</taxon>
        <taxon>Actinomycetes</taxon>
        <taxon>Streptosporangiales</taxon>
        <taxon>Nocardiopsidaceae</taxon>
        <taxon>Nocardiopsis</taxon>
    </lineage>
</organism>
<proteinExistence type="predicted"/>
<feature type="compositionally biased region" description="Basic and acidic residues" evidence="6">
    <location>
        <begin position="738"/>
        <end position="755"/>
    </location>
</feature>
<comment type="caution">
    <text evidence="9">The sequence shown here is derived from an EMBL/GenBank/DDBJ whole genome shotgun (WGS) entry which is preliminary data.</text>
</comment>
<evidence type="ECO:0000313" key="10">
    <source>
        <dbReference type="Proteomes" id="UP001356095"/>
    </source>
</evidence>
<gene>
    <name evidence="9" type="ORF">Q8791_15160</name>
</gene>
<dbReference type="PROSITE" id="PS50011">
    <property type="entry name" value="PROTEIN_KINASE_DOM"/>
    <property type="match status" value="1"/>
</dbReference>
<dbReference type="InterPro" id="IPR000719">
    <property type="entry name" value="Prot_kinase_dom"/>
</dbReference>
<dbReference type="SMART" id="SM00220">
    <property type="entry name" value="S_TKc"/>
    <property type="match status" value="1"/>
</dbReference>
<dbReference type="PANTHER" id="PTHR24351">
    <property type="entry name" value="RIBOSOMAL PROTEIN S6 KINASE"/>
    <property type="match status" value="1"/>
</dbReference>
<feature type="region of interest" description="Disordered" evidence="6">
    <location>
        <begin position="1"/>
        <end position="110"/>
    </location>
</feature>
<evidence type="ECO:0000256" key="4">
    <source>
        <dbReference type="ARBA" id="ARBA00022777"/>
    </source>
</evidence>
<evidence type="ECO:0000259" key="8">
    <source>
        <dbReference type="PROSITE" id="PS50011"/>
    </source>
</evidence>
<keyword evidence="7" id="KW-0472">Membrane</keyword>
<dbReference type="Gene3D" id="3.30.200.20">
    <property type="entry name" value="Phosphorylase Kinase, domain 1"/>
    <property type="match status" value="1"/>
</dbReference>
<keyword evidence="4 9" id="KW-0418">Kinase</keyword>
<dbReference type="RefSeq" id="WP_330092383.1">
    <property type="nucleotide sequence ID" value="NZ_JAUZMY010000013.1"/>
</dbReference>
<dbReference type="Proteomes" id="UP001356095">
    <property type="component" value="Unassembled WGS sequence"/>
</dbReference>
<evidence type="ECO:0000313" key="9">
    <source>
        <dbReference type="EMBL" id="MEE2038562.1"/>
    </source>
</evidence>
<feature type="compositionally biased region" description="Basic and acidic residues" evidence="6">
    <location>
        <begin position="677"/>
        <end position="687"/>
    </location>
</feature>
<feature type="domain" description="Protein kinase" evidence="8">
    <location>
        <begin position="150"/>
        <end position="397"/>
    </location>
</feature>
<keyword evidence="1" id="KW-0723">Serine/threonine-protein kinase</keyword>
<dbReference type="Pfam" id="PF00069">
    <property type="entry name" value="Pkinase"/>
    <property type="match status" value="1"/>
</dbReference>
<accession>A0ABU7KAI6</accession>
<dbReference type="SUPFAM" id="SSF56112">
    <property type="entry name" value="Protein kinase-like (PK-like)"/>
    <property type="match status" value="1"/>
</dbReference>
<protein>
    <submittedName>
        <fullName evidence="9">Protein kinase</fullName>
    </submittedName>
</protein>
<dbReference type="InterPro" id="IPR011009">
    <property type="entry name" value="Kinase-like_dom_sf"/>
</dbReference>
<feature type="compositionally biased region" description="Low complexity" evidence="6">
    <location>
        <begin position="81"/>
        <end position="98"/>
    </location>
</feature>
<feature type="transmembrane region" description="Helical" evidence="7">
    <location>
        <begin position="834"/>
        <end position="854"/>
    </location>
</feature>
<feature type="region of interest" description="Disordered" evidence="6">
    <location>
        <begin position="610"/>
        <end position="630"/>
    </location>
</feature>
<keyword evidence="10" id="KW-1185">Reference proteome</keyword>
<evidence type="ECO:0000256" key="1">
    <source>
        <dbReference type="ARBA" id="ARBA00022527"/>
    </source>
</evidence>
<evidence type="ECO:0000256" key="6">
    <source>
        <dbReference type="SAM" id="MobiDB-lite"/>
    </source>
</evidence>
<dbReference type="EMBL" id="JAUZMY010000013">
    <property type="protein sequence ID" value="MEE2038562.1"/>
    <property type="molecule type" value="Genomic_DNA"/>
</dbReference>
<feature type="compositionally biased region" description="Basic and acidic residues" evidence="6">
    <location>
        <begin position="698"/>
        <end position="715"/>
    </location>
</feature>
<feature type="region of interest" description="Disordered" evidence="6">
    <location>
        <begin position="677"/>
        <end position="755"/>
    </location>
</feature>
<evidence type="ECO:0000256" key="7">
    <source>
        <dbReference type="SAM" id="Phobius"/>
    </source>
</evidence>
<keyword evidence="7" id="KW-1133">Transmembrane helix</keyword>